<feature type="domain" description="C2H2-type" evidence="15">
    <location>
        <begin position="358"/>
        <end position="380"/>
    </location>
</feature>
<feature type="compositionally biased region" description="Basic residues" evidence="14">
    <location>
        <begin position="1424"/>
        <end position="1440"/>
    </location>
</feature>
<feature type="domain" description="C2H2-type" evidence="15">
    <location>
        <begin position="2139"/>
        <end position="2166"/>
    </location>
</feature>
<evidence type="ECO:0000256" key="3">
    <source>
        <dbReference type="ARBA" id="ARBA00006991"/>
    </source>
</evidence>
<reference evidence="17" key="1">
    <citation type="submission" date="2020-03" db="EMBL/GenBank/DDBJ databases">
        <authorList>
            <person name="Chebbi M.A."/>
            <person name="Drezen J.M."/>
        </authorList>
    </citation>
    <scope>NUCLEOTIDE SEQUENCE</scope>
    <source>
        <tissue evidence="17">Whole body</tissue>
    </source>
</reference>
<feature type="binding site" evidence="13">
    <location>
        <position position="56"/>
    </location>
    <ligand>
        <name>Zn(2+)</name>
        <dbReference type="ChEBI" id="CHEBI:29105"/>
    </ligand>
</feature>
<dbReference type="Proteomes" id="UP000729913">
    <property type="component" value="Unassembled WGS sequence"/>
</dbReference>
<dbReference type="FunFam" id="3.30.160.60:FF:002343">
    <property type="entry name" value="Zinc finger protein 33A"/>
    <property type="match status" value="2"/>
</dbReference>
<feature type="domain" description="C2H2-type" evidence="15">
    <location>
        <begin position="3721"/>
        <end position="3748"/>
    </location>
</feature>
<feature type="domain" description="C2H2-type" evidence="15">
    <location>
        <begin position="311"/>
        <end position="334"/>
    </location>
</feature>
<keyword evidence="9" id="KW-0238">DNA-binding</keyword>
<feature type="domain" description="C2H2-type" evidence="15">
    <location>
        <begin position="1661"/>
        <end position="1688"/>
    </location>
</feature>
<feature type="domain" description="C2H2-type" evidence="15">
    <location>
        <begin position="1218"/>
        <end position="1245"/>
    </location>
</feature>
<dbReference type="InterPro" id="IPR013087">
    <property type="entry name" value="Znf_C2H2_type"/>
</dbReference>
<feature type="domain" description="C2H2-type" evidence="15">
    <location>
        <begin position="1523"/>
        <end position="1545"/>
    </location>
</feature>
<feature type="domain" description="C2H2-type" evidence="15">
    <location>
        <begin position="969"/>
        <end position="996"/>
    </location>
</feature>
<feature type="domain" description="C2H2-type" evidence="15">
    <location>
        <begin position="2015"/>
        <end position="2042"/>
    </location>
</feature>
<keyword evidence="5" id="KW-0677">Repeat</keyword>
<feature type="domain" description="C2H2-type" evidence="15">
    <location>
        <begin position="3749"/>
        <end position="3776"/>
    </location>
</feature>
<feature type="domain" description="C2H2-type" evidence="15">
    <location>
        <begin position="1870"/>
        <end position="1900"/>
    </location>
</feature>
<feature type="domain" description="C2H2-type" evidence="15">
    <location>
        <begin position="3924"/>
        <end position="3951"/>
    </location>
</feature>
<dbReference type="InterPro" id="IPR003604">
    <property type="entry name" value="Matrin/U1-like-C_Znf_C2H2"/>
</dbReference>
<dbReference type="GO" id="GO:0001228">
    <property type="term" value="F:DNA-binding transcription activator activity, RNA polymerase II-specific"/>
    <property type="evidence" value="ECO:0007669"/>
    <property type="project" value="TreeGrafter"/>
</dbReference>
<evidence type="ECO:0000256" key="5">
    <source>
        <dbReference type="ARBA" id="ARBA00022737"/>
    </source>
</evidence>
<feature type="domain" description="C2H2-type" evidence="15">
    <location>
        <begin position="3693"/>
        <end position="3720"/>
    </location>
</feature>
<feature type="domain" description="C2H2-type" evidence="15">
    <location>
        <begin position="583"/>
        <end position="610"/>
    </location>
</feature>
<feature type="domain" description="C2H2-type" evidence="15">
    <location>
        <begin position="2720"/>
        <end position="2742"/>
    </location>
</feature>
<dbReference type="GO" id="GO:0000978">
    <property type="term" value="F:RNA polymerase II cis-regulatory region sequence-specific DNA binding"/>
    <property type="evidence" value="ECO:0007669"/>
    <property type="project" value="TreeGrafter"/>
</dbReference>
<feature type="domain" description="C2H2-type" evidence="15">
    <location>
        <begin position="1717"/>
        <end position="1744"/>
    </location>
</feature>
<feature type="domain" description="C2H2-type" evidence="15">
    <location>
        <begin position="3076"/>
        <end position="3104"/>
    </location>
</feature>
<dbReference type="FunFam" id="3.30.160.60:FF:000965">
    <property type="entry name" value="Neurotrophin receptor-interacting factor homolog"/>
    <property type="match status" value="1"/>
</dbReference>
<keyword evidence="7 13" id="KW-0862">Zinc</keyword>
<evidence type="ECO:0000256" key="13">
    <source>
        <dbReference type="PROSITE-ProRule" id="PRU01263"/>
    </source>
</evidence>
<dbReference type="FunFam" id="3.30.160.60:FF:000100">
    <property type="entry name" value="Zinc finger 45-like"/>
    <property type="match status" value="1"/>
</dbReference>
<dbReference type="Pfam" id="PF13912">
    <property type="entry name" value="zf-C2H2_6"/>
    <property type="match status" value="8"/>
</dbReference>
<dbReference type="OrthoDB" id="6077919at2759"/>
<feature type="domain" description="C2H2-type" evidence="15">
    <location>
        <begin position="3864"/>
        <end position="3891"/>
    </location>
</feature>
<evidence type="ECO:0000256" key="2">
    <source>
        <dbReference type="ARBA" id="ARBA00004123"/>
    </source>
</evidence>
<feature type="domain" description="C2H2-type" evidence="15">
    <location>
        <begin position="854"/>
        <end position="876"/>
    </location>
</feature>
<feature type="domain" description="C2H2-type" evidence="15">
    <location>
        <begin position="1465"/>
        <end position="1493"/>
    </location>
</feature>
<comment type="caution">
    <text evidence="17">The sequence shown here is derived from an EMBL/GenBank/DDBJ whole genome shotgun (WGS) entry which is preliminary data.</text>
</comment>
<feature type="domain" description="C2H2-type" evidence="15">
    <location>
        <begin position="1633"/>
        <end position="1660"/>
    </location>
</feature>
<feature type="domain" description="C2H2-type" evidence="15">
    <location>
        <begin position="2366"/>
        <end position="2393"/>
    </location>
</feature>
<evidence type="ECO:0000313" key="17">
    <source>
        <dbReference type="EMBL" id="KAG8037126.1"/>
    </source>
</evidence>
<dbReference type="FunFam" id="3.30.160.60:FF:000478">
    <property type="entry name" value="Zinc finger protein 133"/>
    <property type="match status" value="1"/>
</dbReference>
<feature type="domain" description="C2H2-type" evidence="15">
    <location>
        <begin position="2169"/>
        <end position="2196"/>
    </location>
</feature>
<feature type="domain" description="C2H2-type" evidence="15">
    <location>
        <begin position="3664"/>
        <end position="3692"/>
    </location>
</feature>
<dbReference type="PANTHER" id="PTHR24393">
    <property type="entry name" value="ZINC FINGER PROTEIN"/>
    <property type="match status" value="1"/>
</dbReference>
<feature type="domain" description="C2H2-type" evidence="15">
    <location>
        <begin position="2247"/>
        <end position="2269"/>
    </location>
</feature>
<evidence type="ECO:0000256" key="8">
    <source>
        <dbReference type="ARBA" id="ARBA00023015"/>
    </source>
</evidence>
<feature type="domain" description="C2H2-type" evidence="15">
    <location>
        <begin position="668"/>
        <end position="695"/>
    </location>
</feature>
<dbReference type="FunFam" id="3.30.160.60:FF:000538">
    <property type="entry name" value="zinc finger protein 853"/>
    <property type="match status" value="1"/>
</dbReference>
<feature type="binding site" evidence="13">
    <location>
        <position position="59"/>
    </location>
    <ligand>
        <name>Zn(2+)</name>
        <dbReference type="ChEBI" id="CHEBI:29105"/>
    </ligand>
</feature>
<protein>
    <submittedName>
        <fullName evidence="17">Uncharacterized protein</fullName>
    </submittedName>
</protein>
<evidence type="ECO:0000313" key="18">
    <source>
        <dbReference type="Proteomes" id="UP000729913"/>
    </source>
</evidence>
<dbReference type="FunFam" id="3.30.160.60:FF:000446">
    <property type="entry name" value="Zinc finger protein"/>
    <property type="match status" value="5"/>
</dbReference>
<feature type="domain" description="C2H2-type" evidence="15">
    <location>
        <begin position="1959"/>
        <end position="1986"/>
    </location>
</feature>
<keyword evidence="11" id="KW-0539">Nucleus</keyword>
<feature type="domain" description="C2H2-type" evidence="15">
    <location>
        <begin position="3608"/>
        <end position="3635"/>
    </location>
</feature>
<evidence type="ECO:0000256" key="1">
    <source>
        <dbReference type="ARBA" id="ARBA00003767"/>
    </source>
</evidence>
<keyword evidence="4 13" id="KW-0479">Metal-binding</keyword>
<comment type="similarity">
    <text evidence="3">Belongs to the krueppel C2H2-type zinc-finger protein family.</text>
</comment>
<keyword evidence="6 12" id="KW-0863">Zinc-finger</keyword>
<feature type="domain" description="C2H2-type" evidence="15">
    <location>
        <begin position="1577"/>
        <end position="1604"/>
    </location>
</feature>
<feature type="domain" description="C2H2-type" evidence="15">
    <location>
        <begin position="1987"/>
        <end position="2014"/>
    </location>
</feature>
<feature type="domain" description="C2H2-type" evidence="15">
    <location>
        <begin position="725"/>
        <end position="753"/>
    </location>
</feature>
<feature type="domain" description="C2H2-type" evidence="15">
    <location>
        <begin position="461"/>
        <end position="483"/>
    </location>
</feature>
<feature type="domain" description="C2H2-type" evidence="15">
    <location>
        <begin position="528"/>
        <end position="555"/>
    </location>
</feature>
<evidence type="ECO:0000256" key="12">
    <source>
        <dbReference type="PROSITE-ProRule" id="PRU00042"/>
    </source>
</evidence>
<feature type="domain" description="C2H2-type" evidence="15">
    <location>
        <begin position="1190"/>
        <end position="1217"/>
    </location>
</feature>
<dbReference type="PANTHER" id="PTHR24393:SF15">
    <property type="entry name" value="IP01243P-RELATED"/>
    <property type="match status" value="1"/>
</dbReference>
<comment type="function">
    <text evidence="1">May be involved in transcriptional regulation.</text>
</comment>
<keyword evidence="8" id="KW-0805">Transcription regulation</keyword>
<dbReference type="FunFam" id="3.30.160.60:FF:000295">
    <property type="entry name" value="zinc finger protein 19"/>
    <property type="match status" value="1"/>
</dbReference>
<evidence type="ECO:0000256" key="14">
    <source>
        <dbReference type="SAM" id="MobiDB-lite"/>
    </source>
</evidence>
<feature type="domain" description="C2H2-type" evidence="15">
    <location>
        <begin position="1844"/>
        <end position="1871"/>
    </location>
</feature>
<feature type="binding site" evidence="13">
    <location>
        <position position="10"/>
    </location>
    <ligand>
        <name>Zn(2+)</name>
        <dbReference type="ChEBI" id="CHEBI:29105"/>
    </ligand>
</feature>
<dbReference type="FunFam" id="3.30.160.60:FF:000688">
    <property type="entry name" value="zinc finger protein 197 isoform X1"/>
    <property type="match status" value="1"/>
</dbReference>
<feature type="domain" description="C2H2-type" evidence="15">
    <location>
        <begin position="1136"/>
        <end position="1158"/>
    </location>
</feature>
<feature type="domain" description="C2H2-type" evidence="15">
    <location>
        <begin position="431"/>
        <end position="458"/>
    </location>
</feature>
<feature type="domain" description="C2H2-type" evidence="15">
    <location>
        <begin position="1931"/>
        <end position="1958"/>
    </location>
</feature>
<feature type="region of interest" description="Disordered" evidence="14">
    <location>
        <begin position="378"/>
        <end position="407"/>
    </location>
</feature>
<feature type="domain" description="C2H2-type" evidence="15">
    <location>
        <begin position="1605"/>
        <end position="1632"/>
    </location>
</feature>
<dbReference type="GO" id="GO:0008270">
    <property type="term" value="F:zinc ion binding"/>
    <property type="evidence" value="ECO:0007669"/>
    <property type="project" value="UniProtKB-UniRule"/>
</dbReference>
<feature type="domain" description="C2H2-type" evidence="15">
    <location>
        <begin position="2043"/>
        <end position="2070"/>
    </location>
</feature>
<dbReference type="GO" id="GO:0030674">
    <property type="term" value="F:protein-macromolecule adaptor activity"/>
    <property type="evidence" value="ECO:0007669"/>
    <property type="project" value="UniProtKB-ARBA"/>
</dbReference>
<dbReference type="InterPro" id="IPR012934">
    <property type="entry name" value="Znf_AD"/>
</dbReference>
<feature type="domain" description="C2H2-type" evidence="15">
    <location>
        <begin position="2478"/>
        <end position="2512"/>
    </location>
</feature>
<evidence type="ECO:0000256" key="10">
    <source>
        <dbReference type="ARBA" id="ARBA00023163"/>
    </source>
</evidence>
<dbReference type="Pfam" id="PF07776">
    <property type="entry name" value="zf-AD"/>
    <property type="match status" value="1"/>
</dbReference>
<dbReference type="FunFam" id="3.30.160.60:FF:000029">
    <property type="entry name" value="GLI family zinc finger 4"/>
    <property type="match status" value="1"/>
</dbReference>
<dbReference type="FunFam" id="3.30.160.60:FF:000188">
    <property type="entry name" value="Zinc finger protein 787"/>
    <property type="match status" value="1"/>
</dbReference>
<feature type="domain" description="C2H2-type" evidence="15">
    <location>
        <begin position="1494"/>
        <end position="1522"/>
    </location>
</feature>
<evidence type="ECO:0000256" key="6">
    <source>
        <dbReference type="ARBA" id="ARBA00022771"/>
    </source>
</evidence>
<accession>A0A8J5UYA4</accession>
<keyword evidence="10" id="KW-0804">Transcription</keyword>
<feature type="domain" description="C2H2-type" evidence="15">
    <location>
        <begin position="1249"/>
        <end position="1276"/>
    </location>
</feature>
<dbReference type="FunFam" id="3.30.160.60:FF:000624">
    <property type="entry name" value="zinc finger protein 697"/>
    <property type="match status" value="4"/>
</dbReference>
<dbReference type="SMART" id="SM00451">
    <property type="entry name" value="ZnF_U1"/>
    <property type="match status" value="11"/>
</dbReference>
<feature type="domain" description="C2H2-type" evidence="15">
    <location>
        <begin position="3895"/>
        <end position="3923"/>
    </location>
</feature>
<dbReference type="EMBL" id="JAAOIC020000048">
    <property type="protein sequence ID" value="KAG8037126.1"/>
    <property type="molecule type" value="Genomic_DNA"/>
</dbReference>
<feature type="compositionally biased region" description="Acidic residues" evidence="14">
    <location>
        <begin position="3334"/>
        <end position="3345"/>
    </location>
</feature>
<evidence type="ECO:0000259" key="15">
    <source>
        <dbReference type="PROSITE" id="PS50157"/>
    </source>
</evidence>
<dbReference type="PROSITE" id="PS00028">
    <property type="entry name" value="ZINC_FINGER_C2H2_1"/>
    <property type="match status" value="61"/>
</dbReference>
<dbReference type="PROSITE" id="PS50157">
    <property type="entry name" value="ZINC_FINGER_C2H2_2"/>
    <property type="match status" value="70"/>
</dbReference>
<gene>
    <name evidence="17" type="ORF">G9C98_004448</name>
</gene>
<feature type="domain" description="C2H2-type" evidence="15">
    <location>
        <begin position="2304"/>
        <end position="2331"/>
    </location>
</feature>
<evidence type="ECO:0000256" key="9">
    <source>
        <dbReference type="ARBA" id="ARBA00023125"/>
    </source>
</evidence>
<feature type="domain" description="C2H2-type" evidence="15">
    <location>
        <begin position="2422"/>
        <end position="2449"/>
    </location>
</feature>
<evidence type="ECO:0000256" key="7">
    <source>
        <dbReference type="ARBA" id="ARBA00022833"/>
    </source>
</evidence>
<name>A0A8J5UYA4_9HYME</name>
<dbReference type="Pfam" id="PF00096">
    <property type="entry name" value="zf-C2H2"/>
    <property type="match status" value="29"/>
</dbReference>
<feature type="domain" description="C2H2-type" evidence="15">
    <location>
        <begin position="555"/>
        <end position="582"/>
    </location>
</feature>
<keyword evidence="18" id="KW-1185">Reference proteome</keyword>
<feature type="region of interest" description="Disordered" evidence="14">
    <location>
        <begin position="124"/>
        <end position="152"/>
    </location>
</feature>
<dbReference type="GO" id="GO:0048598">
    <property type="term" value="P:embryonic morphogenesis"/>
    <property type="evidence" value="ECO:0007669"/>
    <property type="project" value="UniProtKB-ARBA"/>
</dbReference>
<feature type="domain" description="C2H2-type" evidence="15">
    <location>
        <begin position="885"/>
        <end position="912"/>
    </location>
</feature>
<feature type="domain" description="C2H2-type" evidence="15">
    <location>
        <begin position="821"/>
        <end position="843"/>
    </location>
</feature>
<feature type="domain" description="C2H2-type" evidence="15">
    <location>
        <begin position="785"/>
        <end position="816"/>
    </location>
</feature>
<feature type="domain" description="C2H2-type" evidence="15">
    <location>
        <begin position="2332"/>
        <end position="2360"/>
    </location>
</feature>
<dbReference type="FunFam" id="3.30.160.60:FF:000744">
    <property type="entry name" value="zinc finger E-box-binding homeobox 1"/>
    <property type="match status" value="1"/>
</dbReference>
<feature type="domain" description="C2H2-type" evidence="15">
    <location>
        <begin position="2450"/>
        <end position="2477"/>
    </location>
</feature>
<feature type="domain" description="C2H2-type" evidence="15">
    <location>
        <begin position="756"/>
        <end position="783"/>
    </location>
</feature>
<feature type="domain" description="C2H2-type" evidence="15">
    <location>
        <begin position="1788"/>
        <end position="1815"/>
    </location>
</feature>
<feature type="domain" description="C2H2-type" evidence="15">
    <location>
        <begin position="3048"/>
        <end position="3075"/>
    </location>
</feature>
<feature type="compositionally biased region" description="Acidic residues" evidence="14">
    <location>
        <begin position="3308"/>
        <end position="3322"/>
    </location>
</feature>
<feature type="compositionally biased region" description="Low complexity" evidence="14">
    <location>
        <begin position="1409"/>
        <end position="1423"/>
    </location>
</feature>
<feature type="domain" description="C2H2-type" evidence="15">
    <location>
        <begin position="2577"/>
        <end position="2604"/>
    </location>
</feature>
<feature type="domain" description="C2H2-type" evidence="15">
    <location>
        <begin position="2779"/>
        <end position="2806"/>
    </location>
</feature>
<evidence type="ECO:0000256" key="4">
    <source>
        <dbReference type="ARBA" id="ARBA00022723"/>
    </source>
</evidence>
<feature type="domain" description="C2H2-type" evidence="15">
    <location>
        <begin position="1277"/>
        <end position="1303"/>
    </location>
</feature>
<dbReference type="PROSITE" id="PS51915">
    <property type="entry name" value="ZAD"/>
    <property type="match status" value="1"/>
</dbReference>
<dbReference type="FunFam" id="3.30.160.60:FF:000110">
    <property type="entry name" value="Zinc finger protein-like"/>
    <property type="match status" value="1"/>
</dbReference>
<feature type="domain" description="C2H2-type" evidence="15">
    <location>
        <begin position="913"/>
        <end position="940"/>
    </location>
</feature>
<evidence type="ECO:0000259" key="16">
    <source>
        <dbReference type="PROSITE" id="PS51915"/>
    </source>
</evidence>
<dbReference type="GO" id="GO:0031981">
    <property type="term" value="C:nuclear lumen"/>
    <property type="evidence" value="ECO:0007669"/>
    <property type="project" value="UniProtKB-ARBA"/>
</dbReference>
<feature type="domain" description="C2H2-type" evidence="15">
    <location>
        <begin position="2220"/>
        <end position="2243"/>
    </location>
</feature>
<feature type="domain" description="C2H2-type" evidence="15">
    <location>
        <begin position="2605"/>
        <end position="2632"/>
    </location>
</feature>
<feature type="region of interest" description="Disordered" evidence="14">
    <location>
        <begin position="1404"/>
        <end position="1463"/>
    </location>
</feature>
<feature type="domain" description="C2H2-type" evidence="15">
    <location>
        <begin position="1900"/>
        <end position="1927"/>
    </location>
</feature>
<feature type="domain" description="C2H2-type" evidence="15">
    <location>
        <begin position="3508"/>
        <end position="3531"/>
    </location>
</feature>
<feature type="domain" description="C2H2-type" evidence="15">
    <location>
        <begin position="1689"/>
        <end position="1716"/>
    </location>
</feature>
<feature type="domain" description="C2H2-type" evidence="15">
    <location>
        <begin position="2663"/>
        <end position="2690"/>
    </location>
</feature>
<feature type="compositionally biased region" description="Basic and acidic residues" evidence="14">
    <location>
        <begin position="1441"/>
        <end position="1460"/>
    </location>
</feature>
<dbReference type="SMART" id="SM00355">
    <property type="entry name" value="ZnF_C2H2"/>
    <property type="match status" value="83"/>
</dbReference>
<feature type="binding site" evidence="13">
    <location>
        <position position="13"/>
    </location>
    <ligand>
        <name>Zn(2+)</name>
        <dbReference type="ChEBI" id="CHEBI:29105"/>
    </ligand>
</feature>
<feature type="domain" description="C2H2-type" evidence="15">
    <location>
        <begin position="2394"/>
        <end position="2421"/>
    </location>
</feature>
<feature type="domain" description="C2H2-type" evidence="15">
    <location>
        <begin position="3636"/>
        <end position="3664"/>
    </location>
</feature>
<feature type="domain" description="C2H2-type" evidence="15">
    <location>
        <begin position="1816"/>
        <end position="1843"/>
    </location>
</feature>
<feature type="compositionally biased region" description="Acidic residues" evidence="14">
    <location>
        <begin position="135"/>
        <end position="152"/>
    </location>
</feature>
<feature type="region of interest" description="Disordered" evidence="14">
    <location>
        <begin position="3304"/>
        <end position="3345"/>
    </location>
</feature>
<reference evidence="17" key="2">
    <citation type="submission" date="2021-04" db="EMBL/GenBank/DDBJ databases">
        <title>Genome-wide patterns of bracovirus chromosomal integration into multiple host tissues during parasitism.</title>
        <authorList>
            <person name="Chebbi M.A.C."/>
        </authorList>
    </citation>
    <scope>NUCLEOTIDE SEQUENCE</scope>
    <source>
        <tissue evidence="17">Whole body</tissue>
    </source>
</reference>
<feature type="compositionally biased region" description="Low complexity" evidence="14">
    <location>
        <begin position="380"/>
        <end position="407"/>
    </location>
</feature>
<organism evidence="17 18">
    <name type="scientific">Cotesia typhae</name>
    <dbReference type="NCBI Taxonomy" id="2053667"/>
    <lineage>
        <taxon>Eukaryota</taxon>
        <taxon>Metazoa</taxon>
        <taxon>Ecdysozoa</taxon>
        <taxon>Arthropoda</taxon>
        <taxon>Hexapoda</taxon>
        <taxon>Insecta</taxon>
        <taxon>Pterygota</taxon>
        <taxon>Neoptera</taxon>
        <taxon>Endopterygota</taxon>
        <taxon>Hymenoptera</taxon>
        <taxon>Apocrita</taxon>
        <taxon>Ichneumonoidea</taxon>
        <taxon>Braconidae</taxon>
        <taxon>Microgastrinae</taxon>
        <taxon>Cotesia</taxon>
    </lineage>
</organism>
<feature type="domain" description="ZAD" evidence="16">
    <location>
        <begin position="8"/>
        <end position="83"/>
    </location>
</feature>
<feature type="region of interest" description="Disordered" evidence="14">
    <location>
        <begin position="3379"/>
        <end position="3415"/>
    </location>
</feature>
<feature type="domain" description="C2H2-type" evidence="15">
    <location>
        <begin position="941"/>
        <end position="968"/>
    </location>
</feature>
<feature type="domain" description="C2H2-type" evidence="15">
    <location>
        <begin position="3952"/>
        <end position="3979"/>
    </location>
</feature>
<proteinExistence type="inferred from homology"/>
<evidence type="ECO:0000256" key="11">
    <source>
        <dbReference type="ARBA" id="ARBA00023242"/>
    </source>
</evidence>
<dbReference type="FunFam" id="3.30.160.60:FF:001370">
    <property type="entry name" value="Zinc finger protein"/>
    <property type="match status" value="1"/>
</dbReference>
<dbReference type="FunFam" id="3.30.160.60:FF:001228">
    <property type="entry name" value="Zinc finger protein 236"/>
    <property type="match status" value="1"/>
</dbReference>
<sequence length="4008" mass="462843">MSTFDYMDLCRLCLVKDQVSVPIFEGDGDARQIFHKIAFCLPVKVNREDKLPKKICDDCAYKADNRINVTVISNEEQSNSIEINMIDDMSLSLPIIMNQQMPAVSMSSTDNLQNIQSVAGTSVQATGNRMRKDGEEIDTEEDDNSDDDCDVDDGLQVVKEESENTSGSRSMESTSYVNVLSCNEAGPSGLQQQKIADITEMGIQQSEDNTKTGIVSMGVCVNYRETESFGGLSGMLRQILSPSPDINDGSYLNCCNLQPGFLTNYTSMMSPGVQYIAPMSSPYLHPSHPSSMIPLEQMAPLEQLEVHTESHQCLSCGLEFRSALKLNYHIRMNHQVNINSNDLRRRLDANDNNGQIKYSCLICGRMFSNLGHLRMHETSHQQILQQQQNQQHQQQQQQQQHQHQQNQQNNVIVTNTTLMSPPLDQTNEQTFNCDRCQASFRYRTLLERHKKIHLTGQDKPYTCPRCPMRFETRTLYNHHAKTHKSIIQSSAPGLVSNPSPTNMNHVPTVPTSTSSVMDKPAFDAPVSYPCDSCTKQFHTIESLTSHKAVHRSRPLVCDVCGKGFTHRKYYVVHQRIHTGERPYLCAMCGKSFTQASTLTVHRRYHTGERPYTFFVTKLTTISPEQCNIDGIKVLCEVSSHDLVLTEQNLHVAKDENLEEAIVPGGEGIICELCGDRFLNDKDLELHLSTHEHLRSEQEYQIMEIEEDTAEEVIESTEIDDSKVVYVCNSCGRGFLTAGALNKHEQQTHTISEPKYYSCSQCNYVTPHKKNLVSHKRHHDEQEYKFDCEVCFRRFYSVDSFEEHQQEHQKVHQQEQVQEMPFQCDTCSATFRYQQGLRLHAKLHEPNYVPPQKKHLCKLCNKRFSRKQVLMVHMRTHGNGGQQSDYICSICGKSVSSKTYLTVHMRKHTGEKPHICDHCGKSFISQNYLSVHRRTHTGERPHQCTHCEKRFTQRTTLVVHLRGHTGDKPYPCTICEKSFASKTMLNSHLKTHAKQNAREQHIHHEIQLQPDHLEEESFHDQLEMSDSMNEPDHITEHITDQLQADDLHPDELQHEEFHDHPQTRIETVSVLLTGGKKKSRGSSKRRKKIKDPYRCETCAKNFETELDLLAHHTTIDDISCIKSPKSSEAEKETPVLFKCFNCEKTFKKKKYLKVHMALHGSPHVCHICGAKKTSEYDLTIHTRRHNKEFTEFCPVCKKGFYLKANLKTHMTKHSNGQSFVCQVCEKPFKSQAYLKTHMRIHQQPDTRKKHSCAVCGFETFYSYCFKEHMWTHTGESQLPCQYCGKLIRRDYMKIHVRIHTGEKPEVCEFCGRSFASRRYTGLGPSYAYAKYATVEQIPITAIKSELISDVLTHNIQDEGEGSTNQSSDDKPKLNVIKIKLLRVNCATKEPPPMIPLSLPPAKPTSTGISVNNPVNVNPSTIPAKSKPKSKPKPKPKPKPVKLKSDPEKVKSEPEKNEEKPKSGKRYKCNICGKESWNFHQWERHYRLDHGKPKAEKCGQCDRIFYDDEKLARHVVKMHQEERPFPCHICNKPFKTDKFLRIHLKQHNKRYCCEICGMSKVSPYDLRLHMMKHNKEYYAHCEYCQRGFYTKQSLQRHILTHTGERPFVCRVCNASYASASYLSLHAKSHTQREKFKCNLCDYETFWKTSLKGHVKKHTGENRISCEVCGKTVSSQSYLQVHMRIHTGEKPNICEVCGKCFSVRKYLIVHLRTHTGERPYECKVCHKRFTQHGSLNAHMKGHKNMVEKVEAIDFEELEEELFHSEIKPELLINSTKSPEIQKKLKEEKKDYVCKICNKQFRLKNLFEGHLVAHSDLRPYQCDICNKSFKRTSTLAVHRRIHTRERNFICDVCGRAFIQASQLAMHQRRHFEKYICSCELCGKGFFTNAELHGHMNIKHGAKEHVCHHCGKSFPNNHTLVRHAKVHDPDFKPIKHQCEFCGKIFAYKNSLMVHVKSHTGENKYDCHLCGKSVSSRGSLQDHLRLHGGEKSLVCDVCGKAFHKRTTLVVHKRTHTGEKPYSCDTCGKSFTQHSTLVIHKRYHTGQRPYQCSVCTKSFVSRALLNVHSKAHNVEPTFTQPPSCKVSSYYPITNEDLRLTNDPAQQEEDKILDVDPGYPLNSEVCYKSKLREDSEDANQEDMPLAYYCKPCARFFASQPVFEKHKVEFHGRRPMRNACEECGRVFRTLSSLRNHMKSHRGKIESDLEASDKEIDGKIEGETRTRRELVCNICSKVFRHRSNFKKHLVRHTTGDLTCKHCPKKFRLYRDLTRHEKTHFLPSYMCKECDYETTVLAALTVHMLKHTDNAGLPYKCNDCDKHFRKASDLQEHYNIHSGDKPFGCEQCGSSFYLRRQLSAHCRRFHPEIKANKVTSTTCDICGRVLATKRSLFRHKESHNPTKLYLCDFCGKSLSSAEHLKKHRRIHTGEKPYVCDICGKGFTDSENLRMHRRVHTGEKPYKCDQCPKAFSQRSTLTIHRRGHTGERPYVCQICHRGFSCQGNLTAHQKSTCVSKEVNLSEKEDISSANLFSRKEDPIINDNPIRSCGNKKIRGSINSITKIKVPTGIKSKKAPKIISSSKKEEIKRFFCEICPLTFDLKSKLRSHMLKHSISRPYKCKTCFKSFKSTVYLNKHMETHREPLEYFSCSLCNFKAKTKPYLKIHFIRKHTDEYNYECSHCGKKFKVQSDFTTHLKDHDTEAFVCDICGSFYPKRSSLYFHTLYKHKLKVKEYECVTCKKKFKSQKNLNAHKESHKVKYVSRVVKRVGKMITRSQTRSSSLKASSKMRKKNYFCDKCNINFPLESMLNRHKVYHNISQRLNKMVLRKVSSKKSNNNRKEFNCRLCQFNCDRQEELIAHREREHCSKVDEDDEIIDELDTSGGEFKIVTEEELIAELKGFSSPEDSVVYELFGEEQLSQLEPGQEEEIINEEALDQNLGLSEDETINEEALDEELLGEKEITEILGELQCDTCGFKCTNKNTMYSHKRRHRIMANENLILSCDKCDYKAMKKSSLLNHIFKKHTSKSSVPEVFSCSLCEYKNKNKYELKIHIARRHTQDYKFSCEFCGKKFKVKGDLTNHIRFSHKEHPVICDVCGKTCLNSNSLYVHQKFAHYKAQFEYLNKSGRTGASGDPRGFFIFDKESVVMRKWQILEFDGKPYYAFVPEDEEPVNIDNIPISEEEDQPEFELAPQEHTPGEFKFVLQENDSEAEERRIKDFNQLPVQCKTEVFHQEEEENEHDMSVENDASFYDYQYDVDTSIMNNSEELEETEMKPILINNICGAESGKETTRGDLYECKIEGSIVTIEKLAENVVSIKDSITNNDDDDDRDNENDYDNNNDSFEGYNYENEQENDNCELEEEQEEQIQEVEELAEPEEIEMDQQISQNEFIDAEEVEEVEEVEEIEEGEGDVEGEYENENEGEEGELEEDIDGEEVDTEGNIIGESITEEEQAQKVPQYIEFDSIDSQVIEYATENEEDVDDVGAVEKFQEAPQVATIVPVAVATKNHRQTRYRPILPKSTPSFRCTLCSETFPSKIAFRKHVAWTHKKKVCIQEDGAYVCAVCDYRTLKKNLFAAHLERKHETWPKKGSSNVDFPCVVCGFKCRSKHSLQSHFIRKHTDTFEHQCKFCPKQFKVKGDLTNHVRFHHKEKPVNCTVCGKLCQNSGSLYVHQKWAHFKPKFECKICKRRMVTQENLEQHMLTQHEKREKIVCAECGKTFTKKDSFKRHMAVHTGSKPHNCPICNKAFARQSQLRQHVLIHTGKRPFVCDICGKAFTQKPGLICHRKTHPGSHPPLPVMPIADLVKEFTAEYLMENGANANEINEDESHFCKPQDFKRKEVLKKEAEINGEFLLCEYCGFSTKKKKKTLQYHIQAHHTEHKFHCTLCKKKFATALGLKRHLNNHVDSISRVDFLCDYCGRGFRHKDNLRNHIMGVHMHIKDSVCSICSKSFAKRNRLRQHLLLHSGKRPYTCDICGKTFVQKPALTSHRKTHPGKLPPMPVVFIDSYIKEVDPAMVYQHMLPLSKL</sequence>
<comment type="subcellular location">
    <subcellularLocation>
        <location evidence="2">Nucleus</location>
    </subcellularLocation>
</comment>
<dbReference type="FunFam" id="3.30.160.60:FF:000060">
    <property type="entry name" value="zinc finger protein 436"/>
    <property type="match status" value="1"/>
</dbReference>